<dbReference type="Proteomes" id="UP001055453">
    <property type="component" value="Chromosome"/>
</dbReference>
<accession>A0ABM7YVC1</accession>
<gene>
    <name evidence="2" type="ORF">ANSO36C_03820</name>
</gene>
<dbReference type="SUPFAM" id="SSF47090">
    <property type="entry name" value="PGBD-like"/>
    <property type="match status" value="1"/>
</dbReference>
<keyword evidence="3" id="KW-1185">Reference proteome</keyword>
<reference evidence="2" key="1">
    <citation type="submission" date="2022-04" db="EMBL/GenBank/DDBJ databases">
        <title>Complete genome sequence of a cyanobacterium, Nostoc sp. SO-36, isolated in Antarctica.</title>
        <authorList>
            <person name="Kanesaki Y."/>
            <person name="Effendi D."/>
            <person name="Sakamoto T."/>
            <person name="Ohtani S."/>
            <person name="Awai K."/>
        </authorList>
    </citation>
    <scope>NUCLEOTIDE SEQUENCE</scope>
    <source>
        <strain evidence="2">SO-36</strain>
    </source>
</reference>
<dbReference type="Gene3D" id="1.10.101.10">
    <property type="entry name" value="PGBD-like superfamily/PGBD"/>
    <property type="match status" value="1"/>
</dbReference>
<dbReference type="RefSeq" id="WP_251958147.1">
    <property type="nucleotide sequence ID" value="NZ_AP025732.1"/>
</dbReference>
<evidence type="ECO:0000313" key="2">
    <source>
        <dbReference type="EMBL" id="BDI14580.1"/>
    </source>
</evidence>
<dbReference type="InterPro" id="IPR036366">
    <property type="entry name" value="PGBDSf"/>
</dbReference>
<dbReference type="InterPro" id="IPR002477">
    <property type="entry name" value="Peptidoglycan-bd-like"/>
</dbReference>
<name>A0ABM7YVC1_NOSCO</name>
<evidence type="ECO:0000259" key="1">
    <source>
        <dbReference type="Pfam" id="PF01471"/>
    </source>
</evidence>
<organism evidence="2 3">
    <name type="scientific">Nostoc cf. commune SO-36</name>
    <dbReference type="NCBI Taxonomy" id="449208"/>
    <lineage>
        <taxon>Bacteria</taxon>
        <taxon>Bacillati</taxon>
        <taxon>Cyanobacteriota</taxon>
        <taxon>Cyanophyceae</taxon>
        <taxon>Nostocales</taxon>
        <taxon>Nostocaceae</taxon>
        <taxon>Nostoc</taxon>
    </lineage>
</organism>
<protein>
    <recommendedName>
        <fullName evidence="1">Peptidoglycan binding-like domain-containing protein</fullName>
    </recommendedName>
</protein>
<evidence type="ECO:0000313" key="3">
    <source>
        <dbReference type="Proteomes" id="UP001055453"/>
    </source>
</evidence>
<proteinExistence type="predicted"/>
<dbReference type="InterPro" id="IPR036365">
    <property type="entry name" value="PGBD-like_sf"/>
</dbReference>
<sequence length="185" mass="20297">MNEIGLMMTGVLTIRQGSGVNLPQQQLFQMENDENQSKQSQLEITAQVTPPEFMQTDGIYQAYPSAIAIEKEHILKKISKKNQSLVSSNLDQPKKYSPSKGKVRVKATGKLQKFSNQTPLPTLYFGGSGVAVRILQRLLVSNGYAVRVDGVFGALTETAVKAFQNQQNLGADGIVGQLTWRALTI</sequence>
<dbReference type="Pfam" id="PF01471">
    <property type="entry name" value="PG_binding_1"/>
    <property type="match status" value="1"/>
</dbReference>
<dbReference type="EMBL" id="AP025732">
    <property type="protein sequence ID" value="BDI14580.1"/>
    <property type="molecule type" value="Genomic_DNA"/>
</dbReference>
<feature type="domain" description="Peptidoglycan binding-like" evidence="1">
    <location>
        <begin position="129"/>
        <end position="183"/>
    </location>
</feature>